<feature type="compositionally biased region" description="Basic residues" evidence="1">
    <location>
        <begin position="1478"/>
        <end position="1489"/>
    </location>
</feature>
<feature type="compositionally biased region" description="Low complexity" evidence="1">
    <location>
        <begin position="1468"/>
        <end position="1477"/>
    </location>
</feature>
<dbReference type="PANTHER" id="PTHR44329">
    <property type="entry name" value="SERINE/THREONINE-PROTEIN KINASE TNNI3K-RELATED"/>
    <property type="match status" value="1"/>
</dbReference>
<feature type="domain" description="Protein kinase" evidence="3">
    <location>
        <begin position="1"/>
        <end position="251"/>
    </location>
</feature>
<evidence type="ECO:0000259" key="3">
    <source>
        <dbReference type="PROSITE" id="PS50011"/>
    </source>
</evidence>
<dbReference type="Gene3D" id="1.10.510.10">
    <property type="entry name" value="Transferase(Phosphotransferase) domain 1"/>
    <property type="match status" value="1"/>
</dbReference>
<sequence length="1489" mass="159063">MREAQALAQISHPNVVPVFEVGSAGERVFVAMEYVRGRTLGKWLAELEAGSEAERVAAVVGRFLGAARGLAAVHEAGLAHRDFKPANVIVGDDGRVRLVDFGLARSTGTGTGAGTWTLDGEDQGELLDGIEIDELLTPNIEEGKLTSTGALLGTPRYMAPEQWQAQRGDSRSDQFSFCVALYHALYGEWPYSAKTSDALSAQMLEGGPTPPPPLAGVPESLRAALLTGLEGEAEERNRDMGTLIEAMEETLRPPQRRQGPMLAVLAVLLVILSVALVRLVVTPEADEGPGLDAWLAELVREREAEAQRVAVVEQVAELEAQGEFERADEAFEAFAGLPANANTNALVRAWMDRAAQLGARDLGERQLAALGEALLESSSEAERRDVLFALARIQAANHDYARLGATLLVLEHEEGNAELLTMRAHEALNRRALDEALEALARPELAGLAARVEPLVRQLDRVTRTGARSALTGVQATAIVDLPGLDLDGDGHGELLFVDEDRHPSLRASGPELRWLSDLELPFEDQSYVWIDRARHEGEGEGAAGPSWVGVHAKDGHALVELTQVDERVVARALTMGPQGRWAAGELFAGPGWEGWEAVAAEPTQRRITGLRGTAGEAERFEPTPSLAALDSYVDALLVTDLDGDGDEELVAGVDGWWAYDVRVFSPGAEPGHFELEARDKLGGLSGMVSFAAPEGSGRWLAVTVPESPPSPRVFSSDAPAGAPPGVYLMRWPGPGQALERVDQLALPTAFEPRAGDLDGDGDDELVVELMDGIAILQPGEALGPTSIRLSGLRGQAIVDLDHDGDDELIVRELETGEVLVLGSGSASLPSLDAPLDPRIPPDPGLEAELRPLWARAETLAMVGLADQSAAMFTKLARLANEDSARSARVRSAALLERSGARERAAALYEQAGVPSSLERALEIYRDLHQFEDARRIAERLAEGGDAAHLAEAQTLRRWAEPETSLDLDLRAALDEGWHIEQPGVLRSEPRGLRVDLLNAPDSVIVHRPFEWDGDHLALEFELTIERLEWGSMLHVDLSPEDEHGAVAGPPLARVRIAATGGGGHYILDRAYNQSLEPGSVHHTPRMRAAEPPPGQRRIRVTLDLLGEAAEGRVRVDSSGGDEAPTSLAYRVPLSPEALAAGRYRLALTTGADSWMRGVFSSRAAPRRGAGARGAAAADPARAGRARAGQRGQRRGLGADRRRAAGRARGPGGGLARGPGPRAGGPVDRGAAAHPAGPGRLPGRRVRGALWLRAALGPRSLRSLAARGLSGGVHRADLGGGLGRPVPPPRPRRRAPHPDHPAPRARRLRAAKLRGGARVRGLADGALAGLVHAKPGRRRGHGSAPGPRAHRRVEGPAGAQRGRAARAEADRQPRARAPGGGAGDPQPVRRGRGRARRGPRQRPGPGDHRRRDRRAEPVRAPLRPADLEAGARGPGRPRVGPRVSQSARRSTAGPCSGPRFSWPRPRWGPTAARARACPGRRRCPRPWRG</sequence>
<reference evidence="4 5" key="1">
    <citation type="submission" date="2007-06" db="EMBL/GenBank/DDBJ databases">
        <authorList>
            <person name="Shimkets L."/>
            <person name="Ferriera S."/>
            <person name="Johnson J."/>
            <person name="Kravitz S."/>
            <person name="Beeson K."/>
            <person name="Sutton G."/>
            <person name="Rogers Y.-H."/>
            <person name="Friedman R."/>
            <person name="Frazier M."/>
            <person name="Venter J.C."/>
        </authorList>
    </citation>
    <scope>NUCLEOTIDE SEQUENCE [LARGE SCALE GENOMIC DNA]</scope>
    <source>
        <strain evidence="4 5">SIR-1</strain>
    </source>
</reference>
<dbReference type="STRING" id="391625.PPSIR1_40954"/>
<feature type="compositionally biased region" description="Low complexity" evidence="1">
    <location>
        <begin position="1165"/>
        <end position="1191"/>
    </location>
</feature>
<feature type="compositionally biased region" description="Basic and acidic residues" evidence="1">
    <location>
        <begin position="1405"/>
        <end position="1417"/>
    </location>
</feature>
<dbReference type="GO" id="GO:0004674">
    <property type="term" value="F:protein serine/threonine kinase activity"/>
    <property type="evidence" value="ECO:0007669"/>
    <property type="project" value="TreeGrafter"/>
</dbReference>
<evidence type="ECO:0000313" key="4">
    <source>
        <dbReference type="EMBL" id="EDM75186.1"/>
    </source>
</evidence>
<evidence type="ECO:0000256" key="2">
    <source>
        <dbReference type="SAM" id="Phobius"/>
    </source>
</evidence>
<feature type="compositionally biased region" description="Basic residues" evidence="1">
    <location>
        <begin position="1389"/>
        <end position="1400"/>
    </location>
</feature>
<keyword evidence="4" id="KW-0808">Transferase</keyword>
<dbReference type="PROSITE" id="PS00108">
    <property type="entry name" value="PROTEIN_KINASE_ST"/>
    <property type="match status" value="1"/>
</dbReference>
<dbReference type="InterPro" id="IPR000719">
    <property type="entry name" value="Prot_kinase_dom"/>
</dbReference>
<keyword evidence="4" id="KW-0418">Kinase</keyword>
<comment type="caution">
    <text evidence="4">The sequence shown here is derived from an EMBL/GenBank/DDBJ whole genome shotgun (WGS) entry which is preliminary data.</text>
</comment>
<dbReference type="InterPro" id="IPR011009">
    <property type="entry name" value="Kinase-like_dom_sf"/>
</dbReference>
<dbReference type="GO" id="GO:0005524">
    <property type="term" value="F:ATP binding"/>
    <property type="evidence" value="ECO:0007669"/>
    <property type="project" value="InterPro"/>
</dbReference>
<accession>A6GFZ9</accession>
<feature type="compositionally biased region" description="Low complexity" evidence="1">
    <location>
        <begin position="1430"/>
        <end position="1443"/>
    </location>
</feature>
<dbReference type="EMBL" id="ABCS01000100">
    <property type="protein sequence ID" value="EDM75186.1"/>
    <property type="molecule type" value="Genomic_DNA"/>
</dbReference>
<dbReference type="Pfam" id="PF00069">
    <property type="entry name" value="Pkinase"/>
    <property type="match status" value="1"/>
</dbReference>
<dbReference type="SUPFAM" id="SSF69318">
    <property type="entry name" value="Integrin alpha N-terminal domain"/>
    <property type="match status" value="1"/>
</dbReference>
<feature type="compositionally biased region" description="Low complexity" evidence="1">
    <location>
        <begin position="1224"/>
        <end position="1241"/>
    </location>
</feature>
<keyword evidence="2" id="KW-1133">Transmembrane helix</keyword>
<keyword evidence="2" id="KW-0812">Transmembrane</keyword>
<keyword evidence="2" id="KW-0472">Membrane</keyword>
<dbReference type="eggNOG" id="COG0515">
    <property type="taxonomic scope" value="Bacteria"/>
</dbReference>
<organism evidence="4 5">
    <name type="scientific">Plesiocystis pacifica SIR-1</name>
    <dbReference type="NCBI Taxonomy" id="391625"/>
    <lineage>
        <taxon>Bacteria</taxon>
        <taxon>Pseudomonadati</taxon>
        <taxon>Myxococcota</taxon>
        <taxon>Polyangia</taxon>
        <taxon>Nannocystales</taxon>
        <taxon>Nannocystaceae</taxon>
        <taxon>Plesiocystis</taxon>
    </lineage>
</organism>
<gene>
    <name evidence="4" type="ORF">PPSIR1_40954</name>
</gene>
<dbReference type="Proteomes" id="UP000005801">
    <property type="component" value="Unassembled WGS sequence"/>
</dbReference>
<proteinExistence type="predicted"/>
<feature type="compositionally biased region" description="Gly residues" evidence="1">
    <location>
        <begin position="1209"/>
        <end position="1223"/>
    </location>
</feature>
<feature type="region of interest" description="Disordered" evidence="1">
    <location>
        <begin position="1165"/>
        <end position="1243"/>
    </location>
</feature>
<name>A6GFZ9_9BACT</name>
<dbReference type="CDD" id="cd14014">
    <property type="entry name" value="STKc_PknB_like"/>
    <property type="match status" value="1"/>
</dbReference>
<dbReference type="InterPro" id="IPR051681">
    <property type="entry name" value="Ser/Thr_Kinases-Pseudokinases"/>
</dbReference>
<dbReference type="InterPro" id="IPR028994">
    <property type="entry name" value="Integrin_alpha_N"/>
</dbReference>
<protein>
    <submittedName>
        <fullName evidence="4">Serine/threonine kinase PKN8</fullName>
    </submittedName>
</protein>
<dbReference type="InterPro" id="IPR008271">
    <property type="entry name" value="Ser/Thr_kinase_AS"/>
</dbReference>
<feature type="region of interest" description="Disordered" evidence="1">
    <location>
        <begin position="1272"/>
        <end position="1306"/>
    </location>
</feature>
<feature type="region of interest" description="Disordered" evidence="1">
    <location>
        <begin position="1330"/>
        <end position="1489"/>
    </location>
</feature>
<dbReference type="SUPFAM" id="SSF56112">
    <property type="entry name" value="Protein kinase-like (PK-like)"/>
    <property type="match status" value="1"/>
</dbReference>
<dbReference type="PANTHER" id="PTHR44329:SF289">
    <property type="entry name" value="SERINE_THREONINE-PROTEIN KINASE VIK"/>
    <property type="match status" value="1"/>
</dbReference>
<dbReference type="PROSITE" id="PS50011">
    <property type="entry name" value="PROTEIN_KINASE_DOM"/>
    <property type="match status" value="1"/>
</dbReference>
<feature type="transmembrane region" description="Helical" evidence="2">
    <location>
        <begin position="261"/>
        <end position="281"/>
    </location>
</feature>
<evidence type="ECO:0000313" key="5">
    <source>
        <dbReference type="Proteomes" id="UP000005801"/>
    </source>
</evidence>
<evidence type="ECO:0000256" key="1">
    <source>
        <dbReference type="SAM" id="MobiDB-lite"/>
    </source>
</evidence>
<dbReference type="Gene3D" id="3.30.200.20">
    <property type="entry name" value="Phosphorylase Kinase, domain 1"/>
    <property type="match status" value="1"/>
</dbReference>
<keyword evidence="5" id="KW-1185">Reference proteome</keyword>